<name>A0A1F5FJ93_9BACT</name>
<protein>
    <recommendedName>
        <fullName evidence="4">FlgD Ig-like domain-containing protein</fullName>
    </recommendedName>
</protein>
<accession>A0A1F5FJ93</accession>
<reference evidence="2 3" key="1">
    <citation type="journal article" date="2016" name="Nat. Commun.">
        <title>Thousands of microbial genomes shed light on interconnected biogeochemical processes in an aquifer system.</title>
        <authorList>
            <person name="Anantharaman K."/>
            <person name="Brown C.T."/>
            <person name="Hug L.A."/>
            <person name="Sharon I."/>
            <person name="Castelle C.J."/>
            <person name="Probst A.J."/>
            <person name="Thomas B.C."/>
            <person name="Singh A."/>
            <person name="Wilkins M.J."/>
            <person name="Karaoz U."/>
            <person name="Brodie E.L."/>
            <person name="Williams K.H."/>
            <person name="Hubbard S.S."/>
            <person name="Banfield J.F."/>
        </authorList>
    </citation>
    <scope>NUCLEOTIDE SEQUENCE [LARGE SCALE GENOMIC DNA]</scope>
</reference>
<evidence type="ECO:0008006" key="4">
    <source>
        <dbReference type="Google" id="ProtNLM"/>
    </source>
</evidence>
<dbReference type="Gene3D" id="2.60.40.4070">
    <property type="match status" value="1"/>
</dbReference>
<gene>
    <name evidence="2" type="ORF">A2Y64_08035</name>
</gene>
<evidence type="ECO:0000313" key="2">
    <source>
        <dbReference type="EMBL" id="OGD79594.1"/>
    </source>
</evidence>
<dbReference type="AlphaFoldDB" id="A0A1F5FJ93"/>
<keyword evidence="1" id="KW-0732">Signal</keyword>
<dbReference type="Proteomes" id="UP000177187">
    <property type="component" value="Unassembled WGS sequence"/>
</dbReference>
<proteinExistence type="predicted"/>
<sequence>MMRIAFVLLVVMTPLAWANSMPEITGHGFAYPTPWVCGDGELTFRLETIWELPSPIVFVVIDTAGDEVIRVEGGPAGAQSIYGYSFFFEAVWDGRNADGRLVAPGTYICYVEGVSDSAFRFIVTR</sequence>
<comment type="caution">
    <text evidence="2">The sequence shown here is derived from an EMBL/GenBank/DDBJ whole genome shotgun (WGS) entry which is preliminary data.</text>
</comment>
<evidence type="ECO:0000256" key="1">
    <source>
        <dbReference type="SAM" id="SignalP"/>
    </source>
</evidence>
<feature type="chain" id="PRO_5009518612" description="FlgD Ig-like domain-containing protein" evidence="1">
    <location>
        <begin position="19"/>
        <end position="125"/>
    </location>
</feature>
<dbReference type="EMBL" id="MFAF01000006">
    <property type="protein sequence ID" value="OGD79594.1"/>
    <property type="molecule type" value="Genomic_DNA"/>
</dbReference>
<organism evidence="2 3">
    <name type="scientific">Candidatus Coatesbacteria bacterium RBG_13_66_14</name>
    <dbReference type="NCBI Taxonomy" id="1817816"/>
    <lineage>
        <taxon>Bacteria</taxon>
        <taxon>Candidatus Coatesiibacteriota</taxon>
    </lineage>
</organism>
<feature type="signal peptide" evidence="1">
    <location>
        <begin position="1"/>
        <end position="18"/>
    </location>
</feature>
<evidence type="ECO:0000313" key="3">
    <source>
        <dbReference type="Proteomes" id="UP000177187"/>
    </source>
</evidence>